<dbReference type="Proteomes" id="UP000240475">
    <property type="component" value="Chromosome"/>
</dbReference>
<proteinExistence type="predicted"/>
<name>A0AAD0I6F9_PSESX</name>
<organism evidence="1 2">
    <name type="scientific">Pseudomonas syringae pv. atrofaciens</name>
    <dbReference type="NCBI Taxonomy" id="192087"/>
    <lineage>
        <taxon>Bacteria</taxon>
        <taxon>Pseudomonadati</taxon>
        <taxon>Pseudomonadota</taxon>
        <taxon>Gammaproteobacteria</taxon>
        <taxon>Pseudomonadales</taxon>
        <taxon>Pseudomonadaceae</taxon>
        <taxon>Pseudomonas</taxon>
        <taxon>Pseudomonas syringae</taxon>
    </lineage>
</organism>
<evidence type="ECO:0000313" key="2">
    <source>
        <dbReference type="Proteomes" id="UP000240475"/>
    </source>
</evidence>
<accession>A0AAD0I6F9</accession>
<dbReference type="EMBL" id="CP028490">
    <property type="protein sequence ID" value="AVX22560.1"/>
    <property type="molecule type" value="Genomic_DNA"/>
</dbReference>
<gene>
    <name evidence="1" type="ORF">DA456_03615</name>
</gene>
<protein>
    <submittedName>
        <fullName evidence="1">Uncharacterized protein</fullName>
    </submittedName>
</protein>
<reference evidence="1 2" key="1">
    <citation type="submission" date="2018-04" db="EMBL/GenBank/DDBJ databases">
        <authorList>
            <person name="Cha J.-S."/>
        </authorList>
    </citation>
    <scope>NUCLEOTIDE SEQUENCE [LARGE SCALE GENOMIC DNA]</scope>
    <source>
        <strain evidence="1 2">LMG5095</strain>
    </source>
</reference>
<dbReference type="AlphaFoldDB" id="A0AAD0I6F9"/>
<evidence type="ECO:0000313" key="1">
    <source>
        <dbReference type="EMBL" id="AVX22560.1"/>
    </source>
</evidence>
<sequence>MTGNADRERSNQLTCVAGFCLASDVYATPDQHHDSAVTYVALCVVNTIAVEQHCIGGRCGQRVRLCRIRVTYMSAFDSGQRPWERARSRSVGNRQ</sequence>